<dbReference type="SMART" id="SM00342">
    <property type="entry name" value="HTH_ARAC"/>
    <property type="match status" value="1"/>
</dbReference>
<dbReference type="Gene3D" id="1.10.10.60">
    <property type="entry name" value="Homeodomain-like"/>
    <property type="match status" value="1"/>
</dbReference>
<dbReference type="SUPFAM" id="SSF52317">
    <property type="entry name" value="Class I glutamine amidotransferase-like"/>
    <property type="match status" value="1"/>
</dbReference>
<feature type="domain" description="HTH araC/xylS-type" evidence="3">
    <location>
        <begin position="216"/>
        <end position="311"/>
    </location>
</feature>
<reference evidence="4 5" key="1">
    <citation type="submission" date="2022-11" db="EMBL/GenBank/DDBJ databases">
        <title>Draft genome sequence of Saccharopolyspora sp. WRP15-2 isolated from rhizosphere soils of wild rice in Thailand.</title>
        <authorList>
            <person name="Duangmal K."/>
            <person name="Kammanee S."/>
            <person name="Muangham S."/>
        </authorList>
    </citation>
    <scope>NUCLEOTIDE SEQUENCE [LARGE SCALE GENOMIC DNA]</scope>
    <source>
        <strain evidence="4 5">WRP15-2</strain>
    </source>
</reference>
<dbReference type="PANTHER" id="PTHR43130">
    <property type="entry name" value="ARAC-FAMILY TRANSCRIPTIONAL REGULATOR"/>
    <property type="match status" value="1"/>
</dbReference>
<dbReference type="InterPro" id="IPR009057">
    <property type="entry name" value="Homeodomain-like_sf"/>
</dbReference>
<keyword evidence="5" id="KW-1185">Reference proteome</keyword>
<dbReference type="Pfam" id="PF12833">
    <property type="entry name" value="HTH_18"/>
    <property type="match status" value="1"/>
</dbReference>
<keyword evidence="2" id="KW-0804">Transcription</keyword>
<dbReference type="InterPro" id="IPR018060">
    <property type="entry name" value="HTH_AraC"/>
</dbReference>
<evidence type="ECO:0000259" key="3">
    <source>
        <dbReference type="PROSITE" id="PS01124"/>
    </source>
</evidence>
<dbReference type="SUPFAM" id="SSF46689">
    <property type="entry name" value="Homeodomain-like"/>
    <property type="match status" value="2"/>
</dbReference>
<dbReference type="InterPro" id="IPR052158">
    <property type="entry name" value="INH-QAR"/>
</dbReference>
<proteinExistence type="predicted"/>
<gene>
    <name evidence="4" type="ORF">OU415_13520</name>
</gene>
<name>A0ABT4UXM6_9PSEU</name>
<dbReference type="InterPro" id="IPR002818">
    <property type="entry name" value="DJ-1/PfpI"/>
</dbReference>
<dbReference type="PANTHER" id="PTHR43130:SF3">
    <property type="entry name" value="HTH-TYPE TRANSCRIPTIONAL REGULATOR RV1931C"/>
    <property type="match status" value="1"/>
</dbReference>
<evidence type="ECO:0000256" key="2">
    <source>
        <dbReference type="ARBA" id="ARBA00023163"/>
    </source>
</evidence>
<keyword evidence="1" id="KW-0805">Transcription regulation</keyword>
<protein>
    <submittedName>
        <fullName evidence="4">GlxA family transcriptional regulator</fullName>
    </submittedName>
</protein>
<dbReference type="RefSeq" id="WP_270949055.1">
    <property type="nucleotide sequence ID" value="NZ_JAQGLA010000016.1"/>
</dbReference>
<dbReference type="Pfam" id="PF01965">
    <property type="entry name" value="DJ-1_PfpI"/>
    <property type="match status" value="1"/>
</dbReference>
<sequence length="319" mass="34695">MGRNRVVIVVYDDVQLLDVAGPLEVFDGARHLVSDGYEVLLASLSGDDVVTSSRVRLGVDAALPDVDELDTLVVAGGWQFREAAGDPALVQQLRRLSERARRTTSVCTGAFLLAEAGLLDGRRATTHWAKCAELAESYPDVVVEPDAIYVRDTPVLTAAGVTAGVDLALALVEDDHGPEVARSIAKWLVVFLQRPGGQSQFSVWNSAKPVRDRALHDLLAEIAANPAGDHRIPAMADRMAMSPRHFTRLFTREVGTSPGRYVERARVEAARALLETGQRGIARRCGFGSAETMRRAFVRQLGIPPSAYRDRFRTSTDAP</sequence>
<dbReference type="Proteomes" id="UP001210380">
    <property type="component" value="Unassembled WGS sequence"/>
</dbReference>
<dbReference type="CDD" id="cd03137">
    <property type="entry name" value="GATase1_AraC_1"/>
    <property type="match status" value="1"/>
</dbReference>
<comment type="caution">
    <text evidence="4">The sequence shown here is derived from an EMBL/GenBank/DDBJ whole genome shotgun (WGS) entry which is preliminary data.</text>
</comment>
<evidence type="ECO:0000313" key="4">
    <source>
        <dbReference type="EMBL" id="MDA3626460.1"/>
    </source>
</evidence>
<evidence type="ECO:0000313" key="5">
    <source>
        <dbReference type="Proteomes" id="UP001210380"/>
    </source>
</evidence>
<organism evidence="4 5">
    <name type="scientific">Saccharopolyspora oryzae</name>
    <dbReference type="NCBI Taxonomy" id="2997343"/>
    <lineage>
        <taxon>Bacteria</taxon>
        <taxon>Bacillati</taxon>
        <taxon>Actinomycetota</taxon>
        <taxon>Actinomycetes</taxon>
        <taxon>Pseudonocardiales</taxon>
        <taxon>Pseudonocardiaceae</taxon>
        <taxon>Saccharopolyspora</taxon>
    </lineage>
</organism>
<evidence type="ECO:0000256" key="1">
    <source>
        <dbReference type="ARBA" id="ARBA00023015"/>
    </source>
</evidence>
<dbReference type="InterPro" id="IPR029062">
    <property type="entry name" value="Class_I_gatase-like"/>
</dbReference>
<dbReference type="PROSITE" id="PS01124">
    <property type="entry name" value="HTH_ARAC_FAMILY_2"/>
    <property type="match status" value="1"/>
</dbReference>
<dbReference type="Gene3D" id="3.40.50.880">
    <property type="match status" value="1"/>
</dbReference>
<dbReference type="EMBL" id="JAQGLA010000016">
    <property type="protein sequence ID" value="MDA3626460.1"/>
    <property type="molecule type" value="Genomic_DNA"/>
</dbReference>
<accession>A0ABT4UXM6</accession>